<evidence type="ECO:0000256" key="1">
    <source>
        <dbReference type="SAM" id="SignalP"/>
    </source>
</evidence>
<gene>
    <name evidence="2" type="ORF">SAMN05660429_01170</name>
</gene>
<name>A0A1I0CFJ9_THASX</name>
<dbReference type="OrthoDB" id="9793561at2"/>
<dbReference type="RefSeq" id="WP_093328442.1">
    <property type="nucleotide sequence ID" value="NZ_AP027363.1"/>
</dbReference>
<accession>A0A1I0CFJ9</accession>
<proteinExistence type="predicted"/>
<feature type="chain" id="PRO_5011474953" description="Outer membrane protein beta-barrel domain-containing protein" evidence="1">
    <location>
        <begin position="24"/>
        <end position="221"/>
    </location>
</feature>
<dbReference type="NCBIfam" id="TIGR02001">
    <property type="entry name" value="gcw_chp"/>
    <property type="match status" value="1"/>
</dbReference>
<sequence>MKKSLLTIALSSALAATTFQASAEETSGTGVEGLSTNVGLVSQYYYRGIQQTGSASASAGIDYDIGAGFAVGAWTADVGDGIEVDLYGSWGMETESGFGFSVGATTYQYTGDFDSAYNEINLGASFSFVSVDFAAGKHEEDLGLGIVESDYTFVSITAEYEGFYGTFGLHGGDFEGDYVELGWGTDIGGFDAGVALILNSEELAGGGDADQALVFSLGKSF</sequence>
<evidence type="ECO:0000313" key="2">
    <source>
        <dbReference type="EMBL" id="SET17887.1"/>
    </source>
</evidence>
<dbReference type="STRING" id="349064.SAMN05660429_01170"/>
<dbReference type="EMBL" id="FOHK01000005">
    <property type="protein sequence ID" value="SET17887.1"/>
    <property type="molecule type" value="Genomic_DNA"/>
</dbReference>
<protein>
    <recommendedName>
        <fullName evidence="4">Outer membrane protein beta-barrel domain-containing protein</fullName>
    </recommendedName>
</protein>
<dbReference type="AlphaFoldDB" id="A0A1I0CFJ9"/>
<keyword evidence="3" id="KW-1185">Reference proteome</keyword>
<reference evidence="2 3" key="1">
    <citation type="submission" date="2016-10" db="EMBL/GenBank/DDBJ databases">
        <authorList>
            <person name="de Groot N.N."/>
        </authorList>
    </citation>
    <scope>NUCLEOTIDE SEQUENCE [LARGE SCALE GENOMIC DNA]</scope>
    <source>
        <strain evidence="2 3">DSM 19706</strain>
    </source>
</reference>
<dbReference type="Pfam" id="PF09694">
    <property type="entry name" value="Gcw_chp"/>
    <property type="match status" value="1"/>
</dbReference>
<dbReference type="InterPro" id="IPR010239">
    <property type="entry name" value="CHP02001"/>
</dbReference>
<dbReference type="Proteomes" id="UP000199308">
    <property type="component" value="Unassembled WGS sequence"/>
</dbReference>
<feature type="signal peptide" evidence="1">
    <location>
        <begin position="1"/>
        <end position="23"/>
    </location>
</feature>
<keyword evidence="1" id="KW-0732">Signal</keyword>
<organism evidence="2 3">
    <name type="scientific">Thalassotalea agarivorans</name>
    <name type="common">Thalassomonas agarivorans</name>
    <dbReference type="NCBI Taxonomy" id="349064"/>
    <lineage>
        <taxon>Bacteria</taxon>
        <taxon>Pseudomonadati</taxon>
        <taxon>Pseudomonadota</taxon>
        <taxon>Gammaproteobacteria</taxon>
        <taxon>Alteromonadales</taxon>
        <taxon>Colwelliaceae</taxon>
        <taxon>Thalassotalea</taxon>
    </lineage>
</organism>
<evidence type="ECO:0008006" key="4">
    <source>
        <dbReference type="Google" id="ProtNLM"/>
    </source>
</evidence>
<evidence type="ECO:0000313" key="3">
    <source>
        <dbReference type="Proteomes" id="UP000199308"/>
    </source>
</evidence>